<evidence type="ECO:0000313" key="6">
    <source>
        <dbReference type="Proteomes" id="UP000237966"/>
    </source>
</evidence>
<gene>
    <name evidence="5" type="ORF">C5C51_00985</name>
</gene>
<sequence length="356" mass="39083">MTGCRAVGGARDVNPAAVHLTHGDPSLSTSQLDDRTLAMMDGHNSEVRRSEIGGQDIDEARDFFEGTYNGHRFVVEPSADFSYRYTTIGDEDVTLRRSQFAGSVSGRIQTEGEYVVSWLSAGEGVADLDGNPVRVGHGQPKMFINGRPNLFELHGYRQNLIHFNGSYLESIAAELEGAPQRRLVFETTAHPHGEALRRWSATVAAVARVIYEPSSSPLLRREANRALAVALLETFPHTAVEVPASPTVPRSGRLRQAIEFMYASAHQPLRSEAIAEAAGVSLRTLQSGFRREFGLTPVGYLRQIRLDAVRRDLQAAEPGIATVSEVARRWGFAHLGRFSAAYAQRFGEHPSTTLES</sequence>
<dbReference type="InterPro" id="IPR018060">
    <property type="entry name" value="HTH_AraC"/>
</dbReference>
<dbReference type="InterPro" id="IPR009057">
    <property type="entry name" value="Homeodomain-like_sf"/>
</dbReference>
<dbReference type="InterPro" id="IPR035418">
    <property type="entry name" value="AraC-bd_2"/>
</dbReference>
<dbReference type="Gene3D" id="1.10.10.60">
    <property type="entry name" value="Homeodomain-like"/>
    <property type="match status" value="1"/>
</dbReference>
<evidence type="ECO:0000259" key="4">
    <source>
        <dbReference type="PROSITE" id="PS01124"/>
    </source>
</evidence>
<accession>A0A2S5Y9N4</accession>
<dbReference type="InterPro" id="IPR050204">
    <property type="entry name" value="AraC_XylS_family_regulators"/>
</dbReference>
<name>A0A2S5Y9N4_9MICO</name>
<dbReference type="SMART" id="SM00342">
    <property type="entry name" value="HTH_ARAC"/>
    <property type="match status" value="1"/>
</dbReference>
<dbReference type="PANTHER" id="PTHR46796:SF12">
    <property type="entry name" value="HTH-TYPE DNA-BINDING TRANSCRIPTIONAL ACTIVATOR EUTR"/>
    <property type="match status" value="1"/>
</dbReference>
<proteinExistence type="predicted"/>
<dbReference type="SUPFAM" id="SSF46689">
    <property type="entry name" value="Homeodomain-like"/>
    <property type="match status" value="1"/>
</dbReference>
<dbReference type="GO" id="GO:0043565">
    <property type="term" value="F:sequence-specific DNA binding"/>
    <property type="evidence" value="ECO:0007669"/>
    <property type="project" value="InterPro"/>
</dbReference>
<evidence type="ECO:0000256" key="3">
    <source>
        <dbReference type="ARBA" id="ARBA00023163"/>
    </source>
</evidence>
<dbReference type="PROSITE" id="PS01124">
    <property type="entry name" value="HTH_ARAC_FAMILY_2"/>
    <property type="match status" value="1"/>
</dbReference>
<dbReference type="GO" id="GO:0003700">
    <property type="term" value="F:DNA-binding transcription factor activity"/>
    <property type="evidence" value="ECO:0007669"/>
    <property type="project" value="InterPro"/>
</dbReference>
<dbReference type="OrthoDB" id="5464689at2"/>
<dbReference type="Proteomes" id="UP000237966">
    <property type="component" value="Unassembled WGS sequence"/>
</dbReference>
<dbReference type="AlphaFoldDB" id="A0A2S5Y9N4"/>
<dbReference type="PANTHER" id="PTHR46796">
    <property type="entry name" value="HTH-TYPE TRANSCRIPTIONAL ACTIVATOR RHAS-RELATED"/>
    <property type="match status" value="1"/>
</dbReference>
<evidence type="ECO:0000256" key="1">
    <source>
        <dbReference type="ARBA" id="ARBA00023015"/>
    </source>
</evidence>
<dbReference type="EMBL" id="PSWU01000002">
    <property type="protein sequence ID" value="PPI16834.1"/>
    <property type="molecule type" value="Genomic_DNA"/>
</dbReference>
<evidence type="ECO:0000313" key="5">
    <source>
        <dbReference type="EMBL" id="PPI16834.1"/>
    </source>
</evidence>
<dbReference type="Pfam" id="PF12833">
    <property type="entry name" value="HTH_18"/>
    <property type="match status" value="1"/>
</dbReference>
<reference evidence="5 6" key="1">
    <citation type="submission" date="2018-02" db="EMBL/GenBank/DDBJ databases">
        <title>Bacteriophage NCPPB3778 and a type I-E CRISPR drive the evolution of the US Biological Select Agent, Rathayibacter toxicus.</title>
        <authorList>
            <person name="Davis E.W.II."/>
            <person name="Tabima J.F."/>
            <person name="Weisberg A.J."/>
            <person name="Lopes L.D."/>
            <person name="Wiseman M.S."/>
            <person name="Wiseman M.S."/>
            <person name="Pupko T."/>
            <person name="Belcher M.S."/>
            <person name="Sechler A.J."/>
            <person name="Tancos M.A."/>
            <person name="Schroeder B.K."/>
            <person name="Murray T.D."/>
            <person name="Luster D.G."/>
            <person name="Schneider W.L."/>
            <person name="Rogers E."/>
            <person name="Andreote F.D."/>
            <person name="Grunwald N.J."/>
            <person name="Putnam M.L."/>
            <person name="Chang J.H."/>
        </authorList>
    </citation>
    <scope>NUCLEOTIDE SEQUENCE [LARGE SCALE GENOMIC DNA]</scope>
    <source>
        <strain evidence="5 6">FH99</strain>
    </source>
</reference>
<comment type="caution">
    <text evidence="5">The sequence shown here is derived from an EMBL/GenBank/DDBJ whole genome shotgun (WGS) entry which is preliminary data.</text>
</comment>
<organism evidence="5 6">
    <name type="scientific">Rathayibacter toxicus</name>
    <dbReference type="NCBI Taxonomy" id="145458"/>
    <lineage>
        <taxon>Bacteria</taxon>
        <taxon>Bacillati</taxon>
        <taxon>Actinomycetota</taxon>
        <taxon>Actinomycetes</taxon>
        <taxon>Micrococcales</taxon>
        <taxon>Microbacteriaceae</taxon>
        <taxon>Rathayibacter</taxon>
    </lineage>
</organism>
<keyword evidence="1" id="KW-0805">Transcription regulation</keyword>
<evidence type="ECO:0000256" key="2">
    <source>
        <dbReference type="ARBA" id="ARBA00023125"/>
    </source>
</evidence>
<keyword evidence="2" id="KW-0238">DNA-binding</keyword>
<protein>
    <submittedName>
        <fullName evidence="5">AraC family transcriptional regulator</fullName>
    </submittedName>
</protein>
<keyword evidence="3" id="KW-0804">Transcription</keyword>
<feature type="domain" description="HTH araC/xylS-type" evidence="4">
    <location>
        <begin position="255"/>
        <end position="356"/>
    </location>
</feature>
<dbReference type="Pfam" id="PF14525">
    <property type="entry name" value="AraC_binding_2"/>
    <property type="match status" value="1"/>
</dbReference>